<reference evidence="1 2" key="1">
    <citation type="submission" date="2019-07" db="EMBL/GenBank/DDBJ databases">
        <title>Whole genome shotgun sequence of Cellulomonas terrae NBRC 100819.</title>
        <authorList>
            <person name="Hosoyama A."/>
            <person name="Uohara A."/>
            <person name="Ohji S."/>
            <person name="Ichikawa N."/>
        </authorList>
    </citation>
    <scope>NUCLEOTIDE SEQUENCE [LARGE SCALE GENOMIC DNA]</scope>
    <source>
        <strain evidence="1 2">NBRC 100819</strain>
    </source>
</reference>
<protein>
    <recommendedName>
        <fullName evidence="3">Lipoprotein</fullName>
    </recommendedName>
</protein>
<sequence length="197" mass="20861">MRSVVGGVLSVVVVVAVVACSSPREPLPGLTASATVTTAQTPTPSPTIDYSDAELGIVFEDDQSLTGDEAEVYHWVATLETEYWRTLTTNTVSPKLSSIASPEIHVRMQQMADKNASIEGGHIGGVFRVQVRDVVVEGESARAVACLDYAGATFSDPNGSYTPEEAGFGGISRQELTLARVADKTWIVLTRTAAGEC</sequence>
<organism evidence="1 2">
    <name type="scientific">Cellulomonas terrae</name>
    <dbReference type="NCBI Taxonomy" id="311234"/>
    <lineage>
        <taxon>Bacteria</taxon>
        <taxon>Bacillati</taxon>
        <taxon>Actinomycetota</taxon>
        <taxon>Actinomycetes</taxon>
        <taxon>Micrococcales</taxon>
        <taxon>Cellulomonadaceae</taxon>
        <taxon>Cellulomonas</taxon>
    </lineage>
</organism>
<proteinExistence type="predicted"/>
<dbReference type="Proteomes" id="UP000321049">
    <property type="component" value="Unassembled WGS sequence"/>
</dbReference>
<name>A0A511JQ48_9CELL</name>
<evidence type="ECO:0000313" key="1">
    <source>
        <dbReference type="EMBL" id="GEM00143.1"/>
    </source>
</evidence>
<dbReference type="RefSeq" id="WP_146847742.1">
    <property type="nucleotide sequence ID" value="NZ_BJWH01000028.1"/>
</dbReference>
<dbReference type="AlphaFoldDB" id="A0A511JQ48"/>
<accession>A0A511JQ48</accession>
<gene>
    <name evidence="1" type="ORF">CTE05_36890</name>
</gene>
<comment type="caution">
    <text evidence="1">The sequence shown here is derived from an EMBL/GenBank/DDBJ whole genome shotgun (WGS) entry which is preliminary data.</text>
</comment>
<dbReference type="OrthoDB" id="4829088at2"/>
<keyword evidence="2" id="KW-1185">Reference proteome</keyword>
<dbReference type="EMBL" id="BJWH01000028">
    <property type="protein sequence ID" value="GEM00143.1"/>
    <property type="molecule type" value="Genomic_DNA"/>
</dbReference>
<evidence type="ECO:0000313" key="2">
    <source>
        <dbReference type="Proteomes" id="UP000321049"/>
    </source>
</evidence>
<evidence type="ECO:0008006" key="3">
    <source>
        <dbReference type="Google" id="ProtNLM"/>
    </source>
</evidence>
<dbReference type="PROSITE" id="PS51257">
    <property type="entry name" value="PROKAR_LIPOPROTEIN"/>
    <property type="match status" value="1"/>
</dbReference>